<name>A0A0K8RI41_IXORI</name>
<evidence type="ECO:0000256" key="4">
    <source>
        <dbReference type="ARBA" id="ARBA00023180"/>
    </source>
</evidence>
<proteinExistence type="evidence at transcript level"/>
<keyword evidence="3 6" id="KW-0732">Signal</keyword>
<comment type="subcellular location">
    <subcellularLocation>
        <location evidence="1">Secreted</location>
    </subcellularLocation>
</comment>
<dbReference type="GO" id="GO:0005576">
    <property type="term" value="C:extracellular region"/>
    <property type="evidence" value="ECO:0007669"/>
    <property type="project" value="UniProtKB-SubCell"/>
</dbReference>
<dbReference type="InterPro" id="IPR021971">
    <property type="entry name" value="Salp15"/>
</dbReference>
<evidence type="ECO:0000256" key="6">
    <source>
        <dbReference type="SAM" id="SignalP"/>
    </source>
</evidence>
<feature type="signal peptide" evidence="6">
    <location>
        <begin position="1"/>
        <end position="21"/>
    </location>
</feature>
<comment type="similarity">
    <text evidence="5">Belongs to the salp15 family.</text>
</comment>
<reference evidence="7" key="1">
    <citation type="submission" date="2012-12" db="EMBL/GenBank/DDBJ databases">
        <title>Identification and characterization of a phenylalanine ammonia-lyase gene family in Isatis indigotica Fort.</title>
        <authorList>
            <person name="Liu Q."/>
            <person name="Chen J."/>
            <person name="Zhou X."/>
            <person name="Di P."/>
            <person name="Xiao Y."/>
            <person name="Xuan H."/>
            <person name="Zhang L."/>
            <person name="Chen W."/>
        </authorList>
    </citation>
    <scope>NUCLEOTIDE SEQUENCE</scope>
    <source>
        <tissue evidence="7">Salivary gland</tissue>
    </source>
</reference>
<keyword evidence="2" id="KW-0964">Secreted</keyword>
<protein>
    <submittedName>
        <fullName evidence="7">Putative ixodes 8-cys protein</fullName>
    </submittedName>
</protein>
<sequence length="129" mass="14144">MKVVCIIVLFVIVAGNESAAGEADAPKAAKDTKKKNVTLHFPSYIPDHQKFALQLLEICNKNKTSPDSRSADKYYAINDKHVNFKNCTFLCKHSPQSSVTLDLPESTPCGPNGQTCENKDQCVPYIPGC</sequence>
<evidence type="ECO:0000256" key="5">
    <source>
        <dbReference type="ARBA" id="ARBA00034321"/>
    </source>
</evidence>
<evidence type="ECO:0000256" key="3">
    <source>
        <dbReference type="ARBA" id="ARBA00022729"/>
    </source>
</evidence>
<evidence type="ECO:0000313" key="7">
    <source>
        <dbReference type="EMBL" id="JAA70795.1"/>
    </source>
</evidence>
<dbReference type="EMBL" id="GADI01003013">
    <property type="protein sequence ID" value="JAA70795.1"/>
    <property type="molecule type" value="mRNA"/>
</dbReference>
<organism evidence="7">
    <name type="scientific">Ixodes ricinus</name>
    <name type="common">Common tick</name>
    <name type="synonym">Acarus ricinus</name>
    <dbReference type="NCBI Taxonomy" id="34613"/>
    <lineage>
        <taxon>Eukaryota</taxon>
        <taxon>Metazoa</taxon>
        <taxon>Ecdysozoa</taxon>
        <taxon>Arthropoda</taxon>
        <taxon>Chelicerata</taxon>
        <taxon>Arachnida</taxon>
        <taxon>Acari</taxon>
        <taxon>Parasitiformes</taxon>
        <taxon>Ixodida</taxon>
        <taxon>Ixodoidea</taxon>
        <taxon>Ixodidae</taxon>
        <taxon>Ixodinae</taxon>
        <taxon>Ixodes</taxon>
    </lineage>
</organism>
<dbReference type="AlphaFoldDB" id="A0A0K8RI41"/>
<dbReference type="Pfam" id="PF12115">
    <property type="entry name" value="Salp15"/>
    <property type="match status" value="1"/>
</dbReference>
<evidence type="ECO:0000256" key="2">
    <source>
        <dbReference type="ARBA" id="ARBA00022525"/>
    </source>
</evidence>
<accession>A0A0K8RI41</accession>
<evidence type="ECO:0000256" key="1">
    <source>
        <dbReference type="ARBA" id="ARBA00004613"/>
    </source>
</evidence>
<keyword evidence="4" id="KW-0325">Glycoprotein</keyword>
<feature type="chain" id="PRO_5005518115" evidence="6">
    <location>
        <begin position="22"/>
        <end position="129"/>
    </location>
</feature>